<keyword evidence="3" id="KW-1185">Reference proteome</keyword>
<dbReference type="AlphaFoldDB" id="A0A1R2BHU9"/>
<proteinExistence type="predicted"/>
<name>A0A1R2BHU9_9CILI</name>
<feature type="compositionally biased region" description="Polar residues" evidence="1">
    <location>
        <begin position="100"/>
        <end position="120"/>
    </location>
</feature>
<comment type="caution">
    <text evidence="2">The sequence shown here is derived from an EMBL/GenBank/DDBJ whole genome shotgun (WGS) entry which is preliminary data.</text>
</comment>
<accession>A0A1R2BHU9</accession>
<protein>
    <submittedName>
        <fullName evidence="2">Uncharacterized protein</fullName>
    </submittedName>
</protein>
<dbReference type="EMBL" id="MPUH01000636">
    <property type="protein sequence ID" value="OMJ76357.1"/>
    <property type="molecule type" value="Genomic_DNA"/>
</dbReference>
<feature type="region of interest" description="Disordered" evidence="1">
    <location>
        <begin position="89"/>
        <end position="120"/>
    </location>
</feature>
<evidence type="ECO:0000313" key="3">
    <source>
        <dbReference type="Proteomes" id="UP000187209"/>
    </source>
</evidence>
<evidence type="ECO:0000313" key="2">
    <source>
        <dbReference type="EMBL" id="OMJ76357.1"/>
    </source>
</evidence>
<organism evidence="2 3">
    <name type="scientific">Stentor coeruleus</name>
    <dbReference type="NCBI Taxonomy" id="5963"/>
    <lineage>
        <taxon>Eukaryota</taxon>
        <taxon>Sar</taxon>
        <taxon>Alveolata</taxon>
        <taxon>Ciliophora</taxon>
        <taxon>Postciliodesmatophora</taxon>
        <taxon>Heterotrichea</taxon>
        <taxon>Heterotrichida</taxon>
        <taxon>Stentoridae</taxon>
        <taxon>Stentor</taxon>
    </lineage>
</organism>
<gene>
    <name evidence="2" type="ORF">SteCoe_24299</name>
</gene>
<sequence length="120" mass="13903">MRNLLIDIGVENALERPKSRLPLLGFMPNSRFYNKGFMPFKPLTEMKLRKFSIDCKSAKNQIRDQENIEPDGLQVESVIKIRRLRVPTSRSKTSCRNRSIKSNSRASNMTQTDSQECLKK</sequence>
<dbReference type="Proteomes" id="UP000187209">
    <property type="component" value="Unassembled WGS sequence"/>
</dbReference>
<reference evidence="2 3" key="1">
    <citation type="submission" date="2016-11" db="EMBL/GenBank/DDBJ databases">
        <title>The macronuclear genome of Stentor coeruleus: a giant cell with tiny introns.</title>
        <authorList>
            <person name="Slabodnick M."/>
            <person name="Ruby J.G."/>
            <person name="Reiff S.B."/>
            <person name="Swart E.C."/>
            <person name="Gosai S."/>
            <person name="Prabakaran S."/>
            <person name="Witkowska E."/>
            <person name="Larue G.E."/>
            <person name="Fisher S."/>
            <person name="Freeman R.M."/>
            <person name="Gunawardena J."/>
            <person name="Chu W."/>
            <person name="Stover N.A."/>
            <person name="Gregory B.D."/>
            <person name="Nowacki M."/>
            <person name="Derisi J."/>
            <person name="Roy S.W."/>
            <person name="Marshall W.F."/>
            <person name="Sood P."/>
        </authorList>
    </citation>
    <scope>NUCLEOTIDE SEQUENCE [LARGE SCALE GENOMIC DNA]</scope>
    <source>
        <strain evidence="2">WM001</strain>
    </source>
</reference>
<evidence type="ECO:0000256" key="1">
    <source>
        <dbReference type="SAM" id="MobiDB-lite"/>
    </source>
</evidence>